<dbReference type="Pfam" id="PF00754">
    <property type="entry name" value="F5_F8_type_C"/>
    <property type="match status" value="1"/>
</dbReference>
<reference evidence="6 7" key="1">
    <citation type="submission" date="2020-08" db="EMBL/GenBank/DDBJ databases">
        <title>Cohnella phylogeny.</title>
        <authorList>
            <person name="Dunlap C."/>
        </authorList>
    </citation>
    <scope>NUCLEOTIDE SEQUENCE [LARGE SCALE GENOMIC DNA]</scope>
    <source>
        <strain evidence="6 7">DSM 28246</strain>
    </source>
</reference>
<keyword evidence="4" id="KW-0732">Signal</keyword>
<evidence type="ECO:0000313" key="7">
    <source>
        <dbReference type="Proteomes" id="UP000547209"/>
    </source>
</evidence>
<feature type="signal peptide" evidence="4">
    <location>
        <begin position="1"/>
        <end position="28"/>
    </location>
</feature>
<dbReference type="EMBL" id="JACJVP010000006">
    <property type="protein sequence ID" value="MBB6670108.1"/>
    <property type="molecule type" value="Genomic_DNA"/>
</dbReference>
<feature type="chain" id="PRO_5031146325" evidence="4">
    <location>
        <begin position="29"/>
        <end position="1001"/>
    </location>
</feature>
<protein>
    <submittedName>
        <fullName evidence="6">Discoidin domain-containing protein</fullName>
    </submittedName>
</protein>
<accession>A0A7X0RMP1</accession>
<name>A0A7X0RMP1_9BACL</name>
<keyword evidence="2" id="KW-0378">Hydrolase</keyword>
<dbReference type="Pfam" id="PF01229">
    <property type="entry name" value="Glyco_hydro_39"/>
    <property type="match status" value="1"/>
</dbReference>
<keyword evidence="3" id="KW-0326">Glycosidase</keyword>
<evidence type="ECO:0000256" key="1">
    <source>
        <dbReference type="ARBA" id="ARBA00008875"/>
    </source>
</evidence>
<feature type="domain" description="F5/8 type C" evidence="5">
    <location>
        <begin position="855"/>
        <end position="1001"/>
    </location>
</feature>
<dbReference type="Gene3D" id="2.60.120.260">
    <property type="entry name" value="Galactose-binding domain-like"/>
    <property type="match status" value="2"/>
</dbReference>
<evidence type="ECO:0000256" key="2">
    <source>
        <dbReference type="ARBA" id="ARBA00022801"/>
    </source>
</evidence>
<dbReference type="SUPFAM" id="SSF51445">
    <property type="entry name" value="(Trans)glycosidases"/>
    <property type="match status" value="1"/>
</dbReference>
<sequence length="1001" mass="109677">MKRGISLLCCSLALFGSLTLSPSGKTFAASGPTLSFDLSAQGKTIHNTFSDINAWDYEIDWTTKAAGQPSNTFATQYPFVKNVQFMTATGGCYVGFPGCSTNRDLFADPSDRTKVTDYDFSRLISALHHVVDQGLKPHIKTGNIPMKLSDNPTVGVMEANLKPPGDYNQYYNYIKALAQALVVEFGLAEVKTWTWGVFTEYENPEWFDDGVSSASTQTAFFKIYDYTVAALEDAIGASNLTVGAHSMSVTEGLWDELAFIDHAAGVGPDGVNYKTGLRGTKIDFLSASFYDLTPGVKMPGGKSLVDTIETLRKRAVADGLANLKYGIDEGRINSGPDAKPLYSRIVASSFQSSSDAKQFKTMLDWDIDWFSAWGLSTEGIWGGVPAVSTHIANLGYRMVGDKRVEGEFSGATVDSSNEVNGIGGYNEAAKTVHLMVYNHNNDMNRTTGETPAVTINNIVPVSGNTVTVKKWIVDDSHGNFWPAWWSDKANRGIPDSAYSWSKYTMEVPRSLKNAADQNYWYSREAAYKTLATLTPVTTTETIVGNRLTLAPELDHHGVVFYEIMNAMSAGTTITDELNDWSGVLSHTAGLILDKTNASALGDQSRATRQSNGDTPQFIVYRLDNATRFRLTGLFATDQEPVIRNFKFDVSPDGANWTEHGGWSYSDSPVNDGYWTKRVYTMTRLPDHTNYVKIAFPTGGTLSYSPQIGQAQISDVPWNSAPIIDELDDWSKVSSHSSGLMFDTAHGAALGDSSRVMRTQTGLTPEHLIYRSEATDLQLTALYATDNEPGIRNFKFYTAPDGVTWTEQQGWDYADSLINDGAWTKRVYTLGKLPAGTQFIKAEFPTGGSLVYSPQLSQIKLNTASMVNFAKGATASASNADTAGGYAAEKVNDGAATTDWSGWATDGTSLPQWVQLDFGASRTFSRVELYTTSGYAIKDYRIQYWDGSNWIDCLPAITGNTFDQRTHTFPMVTGSKLRVLGTSGPDIQPEYIRVNEIEVYSE</sequence>
<evidence type="ECO:0000256" key="4">
    <source>
        <dbReference type="SAM" id="SignalP"/>
    </source>
</evidence>
<comment type="similarity">
    <text evidence="1">Belongs to the glycosyl hydrolase 39 family.</text>
</comment>
<evidence type="ECO:0000313" key="6">
    <source>
        <dbReference type="EMBL" id="MBB6670108.1"/>
    </source>
</evidence>
<dbReference type="InterPro" id="IPR008979">
    <property type="entry name" value="Galactose-bd-like_sf"/>
</dbReference>
<dbReference type="RefSeq" id="WP_185141537.1">
    <property type="nucleotide sequence ID" value="NZ_JACJVP010000006.1"/>
</dbReference>
<keyword evidence="7" id="KW-1185">Reference proteome</keyword>
<evidence type="ECO:0000259" key="5">
    <source>
        <dbReference type="PROSITE" id="PS50022"/>
    </source>
</evidence>
<dbReference type="InterPro" id="IPR049166">
    <property type="entry name" value="GH39_cat"/>
</dbReference>
<dbReference type="AlphaFoldDB" id="A0A7X0RMP1"/>
<comment type="caution">
    <text evidence="6">The sequence shown here is derived from an EMBL/GenBank/DDBJ whole genome shotgun (WGS) entry which is preliminary data.</text>
</comment>
<dbReference type="Gene3D" id="3.20.20.80">
    <property type="entry name" value="Glycosidases"/>
    <property type="match status" value="1"/>
</dbReference>
<dbReference type="PROSITE" id="PS50022">
    <property type="entry name" value="FA58C_3"/>
    <property type="match status" value="1"/>
</dbReference>
<gene>
    <name evidence="6" type="ORF">H7C19_05350</name>
</gene>
<proteinExistence type="inferred from homology"/>
<dbReference type="Proteomes" id="UP000547209">
    <property type="component" value="Unassembled WGS sequence"/>
</dbReference>
<dbReference type="SUPFAM" id="SSF49785">
    <property type="entry name" value="Galactose-binding domain-like"/>
    <property type="match status" value="1"/>
</dbReference>
<organism evidence="6 7">
    <name type="scientific">Cohnella nanjingensis</name>
    <dbReference type="NCBI Taxonomy" id="1387779"/>
    <lineage>
        <taxon>Bacteria</taxon>
        <taxon>Bacillati</taxon>
        <taxon>Bacillota</taxon>
        <taxon>Bacilli</taxon>
        <taxon>Bacillales</taxon>
        <taxon>Paenibacillaceae</taxon>
        <taxon>Cohnella</taxon>
    </lineage>
</organism>
<dbReference type="GO" id="GO:0016798">
    <property type="term" value="F:hydrolase activity, acting on glycosyl bonds"/>
    <property type="evidence" value="ECO:0007669"/>
    <property type="project" value="UniProtKB-KW"/>
</dbReference>
<evidence type="ECO:0000256" key="3">
    <source>
        <dbReference type="ARBA" id="ARBA00023295"/>
    </source>
</evidence>
<dbReference type="InterPro" id="IPR017853">
    <property type="entry name" value="GH"/>
</dbReference>
<dbReference type="InterPro" id="IPR000421">
    <property type="entry name" value="FA58C"/>
</dbReference>